<evidence type="ECO:0000313" key="1">
    <source>
        <dbReference type="EMBL" id="GGN17882.1"/>
    </source>
</evidence>
<dbReference type="EMBL" id="BMOQ01000005">
    <property type="protein sequence ID" value="GGN17882.1"/>
    <property type="molecule type" value="Genomic_DNA"/>
</dbReference>
<dbReference type="Proteomes" id="UP000608850">
    <property type="component" value="Unassembled WGS sequence"/>
</dbReference>
<reference evidence="1 2" key="1">
    <citation type="journal article" date="2019" name="Int. J. Syst. Evol. Microbiol.">
        <title>The Global Catalogue of Microorganisms (GCM) 10K type strain sequencing project: providing services to taxonomists for standard genome sequencing and annotation.</title>
        <authorList>
            <consortium name="The Broad Institute Genomics Platform"/>
            <consortium name="The Broad Institute Genome Sequencing Center for Infectious Disease"/>
            <person name="Wu L."/>
            <person name="Ma J."/>
        </authorList>
    </citation>
    <scope>NUCLEOTIDE SEQUENCE [LARGE SCALE GENOMIC DNA]</scope>
    <source>
        <strain evidence="1 2">JCM 16331</strain>
    </source>
</reference>
<dbReference type="AlphaFoldDB" id="A0A830GBJ8"/>
<dbReference type="RefSeq" id="WP_188878550.1">
    <property type="nucleotide sequence ID" value="NZ_BMOQ01000005.1"/>
</dbReference>
<protein>
    <submittedName>
        <fullName evidence="1">Uncharacterized protein</fullName>
    </submittedName>
</protein>
<accession>A0A830GBJ8</accession>
<evidence type="ECO:0000313" key="2">
    <source>
        <dbReference type="Proteomes" id="UP000608850"/>
    </source>
</evidence>
<dbReference type="OrthoDB" id="376786at2157"/>
<keyword evidence="2" id="KW-1185">Reference proteome</keyword>
<name>A0A830GBJ8_9EURY</name>
<proteinExistence type="predicted"/>
<sequence length="72" mass="7534">MARPLLSLALVFVGLLALAWVAGDLTGWWSMQAIVGDAISQTVGGFVDAIVDGAQGLVDWFFTRLGDAVSPV</sequence>
<comment type="caution">
    <text evidence="1">The sequence shown here is derived from an EMBL/GenBank/DDBJ whole genome shotgun (WGS) entry which is preliminary data.</text>
</comment>
<organism evidence="1 2">
    <name type="scientific">Halarchaeum nitratireducens</name>
    <dbReference type="NCBI Taxonomy" id="489913"/>
    <lineage>
        <taxon>Archaea</taxon>
        <taxon>Methanobacteriati</taxon>
        <taxon>Methanobacteriota</taxon>
        <taxon>Stenosarchaea group</taxon>
        <taxon>Halobacteria</taxon>
        <taxon>Halobacteriales</taxon>
        <taxon>Halobacteriaceae</taxon>
    </lineage>
</organism>
<gene>
    <name evidence="1" type="ORF">GCM10009021_18470</name>
</gene>